<dbReference type="PRINTS" id="PR00081">
    <property type="entry name" value="GDHRDH"/>
</dbReference>
<organism evidence="3 4">
    <name type="scientific">Photorhabdus asymbiotica</name>
    <dbReference type="NCBI Taxonomy" id="291112"/>
    <lineage>
        <taxon>Bacteria</taxon>
        <taxon>Pseudomonadati</taxon>
        <taxon>Pseudomonadota</taxon>
        <taxon>Gammaproteobacteria</taxon>
        <taxon>Enterobacterales</taxon>
        <taxon>Morganellaceae</taxon>
        <taxon>Photorhabdus</taxon>
    </lineage>
</organism>
<dbReference type="InterPro" id="IPR002347">
    <property type="entry name" value="SDR_fam"/>
</dbReference>
<dbReference type="PANTHER" id="PTHR24321:SF8">
    <property type="entry name" value="ESTRADIOL 17-BETA-DEHYDROGENASE 8-RELATED"/>
    <property type="match status" value="1"/>
</dbReference>
<evidence type="ECO:0000256" key="1">
    <source>
        <dbReference type="ARBA" id="ARBA00006484"/>
    </source>
</evidence>
<dbReference type="Gene3D" id="3.40.50.720">
    <property type="entry name" value="NAD(P)-binding Rossmann-like Domain"/>
    <property type="match status" value="1"/>
</dbReference>
<accession>A0ABX9SJ59</accession>
<comment type="caution">
    <text evidence="3">The sequence shown here is derived from an EMBL/GenBank/DDBJ whole genome shotgun (WGS) entry which is preliminary data.</text>
</comment>
<keyword evidence="4" id="KW-1185">Reference proteome</keyword>
<proteinExistence type="inferred from homology"/>
<dbReference type="Pfam" id="PF13561">
    <property type="entry name" value="adh_short_C2"/>
    <property type="match status" value="1"/>
</dbReference>
<reference evidence="3 4" key="1">
    <citation type="submission" date="2018-10" db="EMBL/GenBank/DDBJ databases">
        <title>Genomic Encyclopedia of Archaeal and Bacterial Type Strains, Phase II (KMG-II): from individual species to whole genera.</title>
        <authorList>
            <person name="Goeker M."/>
        </authorList>
    </citation>
    <scope>NUCLEOTIDE SEQUENCE [LARGE SCALE GENOMIC DNA]</scope>
    <source>
        <strain evidence="3 4">DSM 15149</strain>
    </source>
</reference>
<evidence type="ECO:0000256" key="2">
    <source>
        <dbReference type="ARBA" id="ARBA00023002"/>
    </source>
</evidence>
<dbReference type="SUPFAM" id="SSF51735">
    <property type="entry name" value="NAD(P)-binding Rossmann-fold domains"/>
    <property type="match status" value="1"/>
</dbReference>
<name>A0ABX9SJ59_9GAMM</name>
<evidence type="ECO:0000313" key="4">
    <source>
        <dbReference type="Proteomes" id="UP000280955"/>
    </source>
</evidence>
<dbReference type="PANTHER" id="PTHR24321">
    <property type="entry name" value="DEHYDROGENASES, SHORT CHAIN"/>
    <property type="match status" value="1"/>
</dbReference>
<dbReference type="InterPro" id="IPR036291">
    <property type="entry name" value="NAD(P)-bd_dom_sf"/>
</dbReference>
<keyword evidence="2" id="KW-0560">Oxidoreductase</keyword>
<dbReference type="PRINTS" id="PR00080">
    <property type="entry name" value="SDRFAMILY"/>
</dbReference>
<gene>
    <name evidence="3" type="ORF">BDD30_3805</name>
</gene>
<dbReference type="PROSITE" id="PS00061">
    <property type="entry name" value="ADH_SHORT"/>
    <property type="match status" value="1"/>
</dbReference>
<sequence length="256" mass="27664">MRGLAGKNIVVVGAGNGIGKALTILLQSYGANLLCVDKDLASVIRTHKELANSEQNIQFFVADISELRDINRLLAFAKQKFSHIDGIANIGAGVAFETLSEKFDGWLKIMKESVAAYSVLSNYFLSMFNHTGGSIVNMSSISAHIAQQNFGTYSASKAAISALTRCMAKELAGKNIRVNAVCPGTIWTENNAFFIKRDLGLDRRGADKHPDIGGRHLLNRCGDPNEVAEIFAFLLSDLSSFVTGTEIFVDGGYTAH</sequence>
<protein>
    <submittedName>
        <fullName evidence="3">NAD(P)-dependent dehydrogenase (Short-subunit alcohol dehydrogenase family)</fullName>
    </submittedName>
</protein>
<evidence type="ECO:0000313" key="3">
    <source>
        <dbReference type="EMBL" id="RKS57164.1"/>
    </source>
</evidence>
<dbReference type="CDD" id="cd05233">
    <property type="entry name" value="SDR_c"/>
    <property type="match status" value="1"/>
</dbReference>
<dbReference type="Proteomes" id="UP000280955">
    <property type="component" value="Unassembled WGS sequence"/>
</dbReference>
<dbReference type="RefSeq" id="WP_015834524.1">
    <property type="nucleotide sequence ID" value="NC_012962.1"/>
</dbReference>
<comment type="similarity">
    <text evidence="1">Belongs to the short-chain dehydrogenases/reductases (SDR) family.</text>
</comment>
<dbReference type="InterPro" id="IPR020904">
    <property type="entry name" value="Sc_DH/Rdtase_CS"/>
</dbReference>
<dbReference type="EMBL" id="RBLJ01000004">
    <property type="protein sequence ID" value="RKS57164.1"/>
    <property type="molecule type" value="Genomic_DNA"/>
</dbReference>